<dbReference type="GO" id="GO:0016740">
    <property type="term" value="F:transferase activity"/>
    <property type="evidence" value="ECO:0007669"/>
    <property type="project" value="UniProtKB-KW"/>
</dbReference>
<dbReference type="Pfam" id="PF03734">
    <property type="entry name" value="YkuD"/>
    <property type="match status" value="1"/>
</dbReference>
<dbReference type="InterPro" id="IPR036365">
    <property type="entry name" value="PGBD-like_sf"/>
</dbReference>
<reference evidence="10" key="1">
    <citation type="submission" date="2022-08" db="EMBL/GenBank/DDBJ databases">
        <title>Draft genome sequencing of Roseisolibacter agri AW1220.</title>
        <authorList>
            <person name="Tobiishi Y."/>
            <person name="Tonouchi A."/>
        </authorList>
    </citation>
    <scope>NUCLEOTIDE SEQUENCE</scope>
    <source>
        <strain evidence="10">AW1220</strain>
    </source>
</reference>
<gene>
    <name evidence="10" type="ORF">rosag_05100</name>
</gene>
<dbReference type="AlphaFoldDB" id="A0AA37V1M1"/>
<dbReference type="Gene3D" id="1.10.101.10">
    <property type="entry name" value="PGBD-like superfamily/PGBD"/>
    <property type="match status" value="1"/>
</dbReference>
<dbReference type="GO" id="GO:0071972">
    <property type="term" value="F:peptidoglycan L,D-transpeptidase activity"/>
    <property type="evidence" value="ECO:0007669"/>
    <property type="project" value="TreeGrafter"/>
</dbReference>
<dbReference type="Pfam" id="PF01471">
    <property type="entry name" value="PG_binding_1"/>
    <property type="match status" value="1"/>
</dbReference>
<proteinExistence type="inferred from homology"/>
<evidence type="ECO:0000259" key="9">
    <source>
        <dbReference type="PROSITE" id="PS52029"/>
    </source>
</evidence>
<comment type="similarity">
    <text evidence="2">Belongs to the YkuD family.</text>
</comment>
<dbReference type="SUPFAM" id="SSF141523">
    <property type="entry name" value="L,D-transpeptidase catalytic domain-like"/>
    <property type="match status" value="1"/>
</dbReference>
<dbReference type="GO" id="GO:0005576">
    <property type="term" value="C:extracellular region"/>
    <property type="evidence" value="ECO:0007669"/>
    <property type="project" value="TreeGrafter"/>
</dbReference>
<protein>
    <submittedName>
        <fullName evidence="10">Peptidoglycan-binding protein</fullName>
    </submittedName>
</protein>
<feature type="active site" description="Nucleophile" evidence="7">
    <location>
        <position position="306"/>
    </location>
</feature>
<comment type="pathway">
    <text evidence="1 7">Cell wall biogenesis; peptidoglycan biosynthesis.</text>
</comment>
<comment type="caution">
    <text evidence="10">The sequence shown here is derived from an EMBL/GenBank/DDBJ whole genome shotgun (WGS) entry which is preliminary data.</text>
</comment>
<dbReference type="GO" id="GO:0008360">
    <property type="term" value="P:regulation of cell shape"/>
    <property type="evidence" value="ECO:0007669"/>
    <property type="project" value="UniProtKB-UniRule"/>
</dbReference>
<feature type="chain" id="PRO_5041335207" evidence="8">
    <location>
        <begin position="22"/>
        <end position="330"/>
    </location>
</feature>
<evidence type="ECO:0000256" key="8">
    <source>
        <dbReference type="SAM" id="SignalP"/>
    </source>
</evidence>
<dbReference type="InterPro" id="IPR005490">
    <property type="entry name" value="LD_TPept_cat_dom"/>
</dbReference>
<dbReference type="PANTHER" id="PTHR30582">
    <property type="entry name" value="L,D-TRANSPEPTIDASE"/>
    <property type="match status" value="1"/>
</dbReference>
<keyword evidence="11" id="KW-1185">Reference proteome</keyword>
<evidence type="ECO:0000256" key="7">
    <source>
        <dbReference type="PROSITE-ProRule" id="PRU01373"/>
    </source>
</evidence>
<accession>A0AA37V1M1</accession>
<evidence type="ECO:0000256" key="2">
    <source>
        <dbReference type="ARBA" id="ARBA00005992"/>
    </source>
</evidence>
<evidence type="ECO:0000313" key="11">
    <source>
        <dbReference type="Proteomes" id="UP001161325"/>
    </source>
</evidence>
<name>A0AA37V1M1_9BACT</name>
<dbReference type="InterPro" id="IPR036366">
    <property type="entry name" value="PGBDSf"/>
</dbReference>
<evidence type="ECO:0000256" key="1">
    <source>
        <dbReference type="ARBA" id="ARBA00004752"/>
    </source>
</evidence>
<organism evidence="10 11">
    <name type="scientific">Roseisolibacter agri</name>
    <dbReference type="NCBI Taxonomy" id="2014610"/>
    <lineage>
        <taxon>Bacteria</taxon>
        <taxon>Pseudomonadati</taxon>
        <taxon>Gemmatimonadota</taxon>
        <taxon>Gemmatimonadia</taxon>
        <taxon>Gemmatimonadales</taxon>
        <taxon>Gemmatimonadaceae</taxon>
        <taxon>Roseisolibacter</taxon>
    </lineage>
</organism>
<sequence>MAAALTAACALAPARALPAQALDASAIGGGAATATLRAPLGATSAPEELLQLQTLLDAAGFAPGSITAKWGDNTRFAVRAFRAAQGLSPADEIDADAYARLAEAAGAREPLTSYTLTAADVRGPYRKLPAGTYAKARLDCLCYQSLLEMLGERFHVAPDVLRRLNPDVSFASAAAGTQIVVPNVARRSPAEVAPRLARMVVDRREGSLRGEDAAGRTLFWMPVSVGSPEEPSPSGRLKVVSITRDPHYHFNPRVLGDVPDSRPDAHLPPGPNSPVGVLWMQLSKAHVGIHGTAEPELVGPGMSHGCVRVTNWDARWLASVARPGLEVHFL</sequence>
<dbReference type="GO" id="GO:0071555">
    <property type="term" value="P:cell wall organization"/>
    <property type="evidence" value="ECO:0007669"/>
    <property type="project" value="UniProtKB-UniRule"/>
</dbReference>
<keyword evidence="4 7" id="KW-0133">Cell shape</keyword>
<dbReference type="SUPFAM" id="SSF47090">
    <property type="entry name" value="PGBD-like"/>
    <property type="match status" value="1"/>
</dbReference>
<dbReference type="PROSITE" id="PS52029">
    <property type="entry name" value="LD_TPASE"/>
    <property type="match status" value="1"/>
</dbReference>
<feature type="signal peptide" evidence="8">
    <location>
        <begin position="1"/>
        <end position="21"/>
    </location>
</feature>
<dbReference type="InterPro" id="IPR002477">
    <property type="entry name" value="Peptidoglycan-bd-like"/>
</dbReference>
<feature type="domain" description="L,D-TPase catalytic" evidence="9">
    <location>
        <begin position="197"/>
        <end position="330"/>
    </location>
</feature>
<keyword evidence="6 7" id="KW-0961">Cell wall biogenesis/degradation</keyword>
<dbReference type="GO" id="GO:0018104">
    <property type="term" value="P:peptidoglycan-protein cross-linking"/>
    <property type="evidence" value="ECO:0007669"/>
    <property type="project" value="TreeGrafter"/>
</dbReference>
<dbReference type="CDD" id="cd16913">
    <property type="entry name" value="YkuD_like"/>
    <property type="match status" value="1"/>
</dbReference>
<evidence type="ECO:0000256" key="5">
    <source>
        <dbReference type="ARBA" id="ARBA00022984"/>
    </source>
</evidence>
<dbReference type="InterPro" id="IPR038063">
    <property type="entry name" value="Transpep_catalytic_dom"/>
</dbReference>
<evidence type="ECO:0000256" key="4">
    <source>
        <dbReference type="ARBA" id="ARBA00022960"/>
    </source>
</evidence>
<dbReference type="Gene3D" id="2.40.440.10">
    <property type="entry name" value="L,D-transpeptidase catalytic domain-like"/>
    <property type="match status" value="1"/>
</dbReference>
<keyword evidence="3" id="KW-0808">Transferase</keyword>
<evidence type="ECO:0000313" key="10">
    <source>
        <dbReference type="EMBL" id="GLC23997.1"/>
    </source>
</evidence>
<evidence type="ECO:0000256" key="3">
    <source>
        <dbReference type="ARBA" id="ARBA00022679"/>
    </source>
</evidence>
<dbReference type="Proteomes" id="UP001161325">
    <property type="component" value="Unassembled WGS sequence"/>
</dbReference>
<dbReference type="PANTHER" id="PTHR30582:SF30">
    <property type="entry name" value="BLR4375 PROTEIN"/>
    <property type="match status" value="1"/>
</dbReference>
<dbReference type="InterPro" id="IPR050979">
    <property type="entry name" value="LD-transpeptidase"/>
</dbReference>
<evidence type="ECO:0000256" key="6">
    <source>
        <dbReference type="ARBA" id="ARBA00023316"/>
    </source>
</evidence>
<dbReference type="EMBL" id="BRXS01000001">
    <property type="protein sequence ID" value="GLC23997.1"/>
    <property type="molecule type" value="Genomic_DNA"/>
</dbReference>
<keyword evidence="8" id="KW-0732">Signal</keyword>
<keyword evidence="5 7" id="KW-0573">Peptidoglycan synthesis</keyword>
<feature type="active site" description="Proton donor/acceptor" evidence="7">
    <location>
        <position position="290"/>
    </location>
</feature>